<keyword evidence="5" id="KW-1185">Reference proteome</keyword>
<dbReference type="SMART" id="SM00823">
    <property type="entry name" value="PKS_PP"/>
    <property type="match status" value="2"/>
</dbReference>
<dbReference type="InterPro" id="IPR009081">
    <property type="entry name" value="PP-bd_ACP"/>
</dbReference>
<keyword evidence="1" id="KW-0596">Phosphopantetheine</keyword>
<accession>A0ABR2X371</accession>
<evidence type="ECO:0000256" key="2">
    <source>
        <dbReference type="ARBA" id="ARBA00022553"/>
    </source>
</evidence>
<reference evidence="4 5" key="1">
    <citation type="submission" date="2023-04" db="EMBL/GenBank/DDBJ databases">
        <title>Genome of Basidiobolus ranarum AG-B5.</title>
        <authorList>
            <person name="Stajich J.E."/>
            <person name="Carter-House D."/>
            <person name="Gryganskyi A."/>
        </authorList>
    </citation>
    <scope>NUCLEOTIDE SEQUENCE [LARGE SCALE GENOMIC DNA]</scope>
    <source>
        <strain evidence="4 5">AG-B5</strain>
    </source>
</reference>
<evidence type="ECO:0000259" key="3">
    <source>
        <dbReference type="PROSITE" id="PS50075"/>
    </source>
</evidence>
<dbReference type="InterPro" id="IPR036291">
    <property type="entry name" value="NAD(P)-bd_dom_sf"/>
</dbReference>
<organism evidence="4 5">
    <name type="scientific">Basidiobolus ranarum</name>
    <dbReference type="NCBI Taxonomy" id="34480"/>
    <lineage>
        <taxon>Eukaryota</taxon>
        <taxon>Fungi</taxon>
        <taxon>Fungi incertae sedis</taxon>
        <taxon>Zoopagomycota</taxon>
        <taxon>Entomophthoromycotina</taxon>
        <taxon>Basidiobolomycetes</taxon>
        <taxon>Basidiobolales</taxon>
        <taxon>Basidiobolaceae</taxon>
        <taxon>Basidiobolus</taxon>
    </lineage>
</organism>
<feature type="domain" description="Carrier" evidence="3">
    <location>
        <begin position="647"/>
        <end position="723"/>
    </location>
</feature>
<dbReference type="Pfam" id="PF07993">
    <property type="entry name" value="NAD_binding_4"/>
    <property type="match status" value="1"/>
</dbReference>
<protein>
    <recommendedName>
        <fullName evidence="3">Carrier domain-containing protein</fullName>
    </recommendedName>
</protein>
<evidence type="ECO:0000313" key="5">
    <source>
        <dbReference type="Proteomes" id="UP001479436"/>
    </source>
</evidence>
<keyword evidence="2" id="KW-0597">Phosphoprotein</keyword>
<gene>
    <name evidence="4" type="ORF">K7432_001295</name>
</gene>
<dbReference type="InterPro" id="IPR020806">
    <property type="entry name" value="PKS_PP-bd"/>
</dbReference>
<dbReference type="SUPFAM" id="SSF51735">
    <property type="entry name" value="NAD(P)-binding Rossmann-fold domains"/>
    <property type="match status" value="1"/>
</dbReference>
<dbReference type="Pfam" id="PF00501">
    <property type="entry name" value="AMP-binding"/>
    <property type="match status" value="1"/>
</dbReference>
<dbReference type="PANTHER" id="PTHR44845">
    <property type="entry name" value="CARRIER DOMAIN-CONTAINING PROTEIN"/>
    <property type="match status" value="1"/>
</dbReference>
<dbReference type="SUPFAM" id="SSF56801">
    <property type="entry name" value="Acetyl-CoA synthetase-like"/>
    <property type="match status" value="1"/>
</dbReference>
<dbReference type="Pfam" id="PF00550">
    <property type="entry name" value="PP-binding"/>
    <property type="match status" value="2"/>
</dbReference>
<dbReference type="InterPro" id="IPR042099">
    <property type="entry name" value="ANL_N_sf"/>
</dbReference>
<dbReference type="PANTHER" id="PTHR44845:SF6">
    <property type="entry name" value="BETA-ALANINE-ACTIVATING ENZYME"/>
    <property type="match status" value="1"/>
</dbReference>
<dbReference type="SUPFAM" id="SSF47336">
    <property type="entry name" value="ACP-like"/>
    <property type="match status" value="2"/>
</dbReference>
<dbReference type="Gene3D" id="1.10.1200.10">
    <property type="entry name" value="ACP-like"/>
    <property type="match status" value="2"/>
</dbReference>
<evidence type="ECO:0000313" key="4">
    <source>
        <dbReference type="EMBL" id="KAK9768218.1"/>
    </source>
</evidence>
<proteinExistence type="predicted"/>
<name>A0ABR2X371_9FUNG</name>
<dbReference type="Pfam" id="PF23562">
    <property type="entry name" value="AMP-binding_C_3"/>
    <property type="match status" value="1"/>
</dbReference>
<dbReference type="InterPro" id="IPR036736">
    <property type="entry name" value="ACP-like_sf"/>
</dbReference>
<dbReference type="EMBL" id="JASJQH010000028">
    <property type="protein sequence ID" value="KAK9768218.1"/>
    <property type="molecule type" value="Genomic_DNA"/>
</dbReference>
<sequence>MPIFQSNDLNTLLDLHGKQSGTKVALIYTDAQGEEQKITYKQFRDLTIYNSFYLWSKNQIPIEENTVVGILAPNCIEYCTLVYSLIRARAVSLNLSTKNSSDGMVHLLKEGKASVLAVHSQFIEIAKGIREAIPAIQVYLLTEHESDEFHSIPNLSPDTNETFMITPEMESLGKGRPDDMDRRIMYIHTSGSTLFPKLITQGSKQILTGLRYCETSQREYVDSESISCAFLPFFHVAGNICDFLRMMYHGATLIIPPSYLGTFIPTGHNIISTMKRYQPTLLLLVPWMLEQVYFIAEEDPTVYPLLQKLRVVMFGGAAFSEHIATNLVKQNVNLVSMYGMTETTGLVLTANSDPADKNWNLLIPVNSGKTSFLSVEGFEDEKELAFRADEPVLAPGLVINPETRAFHTGDLFIETPTGSGKWMYKGRYDDILVHKDGEKTRPLPIEKQLMADGKGAFKNIAILGADRSGTCLLVELSENHTRKASLQLTRDLVEIINRQIPKHSRIRKNMIHVLPPNRTLPCTPKGNISRKKIMKEYEKEINELFEQVNSRPERSQLIEINEHSIKSFLQETIAAILDEPCDQFANYSKSLVDMGMDSIAGMEFHGKITSQISELSLPFSSIFDHVTIDALGSHIFTTVKKSILEYDSVCQFLQTSIANILEMTPDTFDHFTDSLIDLGMDSIAAMEFRNVISKRFSFLDLPYSFVFEHPTIDSLSKFLIDQAGESKCQDGIGKNVEDLDEYFERFVNKYTINDIALPQSHPTNESDGISILMTGGSGYLGVHVLDELLVNSKVSHIYCLIRGNNAESCQRKLTDAFDGFHLSKQALSAYKNKLTVFPCDLSDAHFGLSEVIYEHLKKSVTHIYHGAWRMDFNSNLEAFEPTCLLPTLNLAKLALSGFGPKQYIFISSIGACAADTRPLIPEAPHPSDIRIAMPIGYSQSKLVAEEALVRMGKQGLPVTIVRYGQISGNSESGAWNTREQFPILIRNAITTGFAPIVTLPTDWIPVNIGAKSLVELITYPKERQEGINVYHQVNPHPTEPWTEFIKYISHITGRKIRLLPLQEWWMNLQQLAKPDENLRTEDLIFTLLPYLEKMASSPSDSVDIRLETKITCERSLTLANDCPIIDESLISRYLAYWKQIGFLNDLNLLPIPL</sequence>
<feature type="domain" description="Carrier" evidence="3">
    <location>
        <begin position="563"/>
        <end position="639"/>
    </location>
</feature>
<dbReference type="PROSITE" id="PS50075">
    <property type="entry name" value="CARRIER"/>
    <property type="match status" value="2"/>
</dbReference>
<dbReference type="Gene3D" id="3.40.50.12780">
    <property type="entry name" value="N-terminal domain of ligase-like"/>
    <property type="match status" value="1"/>
</dbReference>
<evidence type="ECO:0000256" key="1">
    <source>
        <dbReference type="ARBA" id="ARBA00022450"/>
    </source>
</evidence>
<dbReference type="InterPro" id="IPR000873">
    <property type="entry name" value="AMP-dep_synth/lig_dom"/>
</dbReference>
<dbReference type="SMART" id="SM01294">
    <property type="entry name" value="PKS_PP_betabranch"/>
    <property type="match status" value="1"/>
</dbReference>
<comment type="caution">
    <text evidence="4">The sequence shown here is derived from an EMBL/GenBank/DDBJ whole genome shotgun (WGS) entry which is preliminary data.</text>
</comment>
<dbReference type="Proteomes" id="UP001479436">
    <property type="component" value="Unassembled WGS sequence"/>
</dbReference>
<dbReference type="InterPro" id="IPR013120">
    <property type="entry name" value="FAR_NAD-bd"/>
</dbReference>
<dbReference type="Gene3D" id="3.40.50.720">
    <property type="entry name" value="NAD(P)-binding Rossmann-like Domain"/>
    <property type="match status" value="1"/>
</dbReference>